<reference evidence="1 2" key="1">
    <citation type="journal article" date="2012" name="PLoS Pathog.">
        <title>Diverse lifestyles and strategies of plant pathogenesis encoded in the genomes of eighteen Dothideomycetes fungi.</title>
        <authorList>
            <person name="Ohm R.A."/>
            <person name="Feau N."/>
            <person name="Henrissat B."/>
            <person name="Schoch C.L."/>
            <person name="Horwitz B.A."/>
            <person name="Barry K.W."/>
            <person name="Condon B.J."/>
            <person name="Copeland A.C."/>
            <person name="Dhillon B."/>
            <person name="Glaser F."/>
            <person name="Hesse C.N."/>
            <person name="Kosti I."/>
            <person name="LaButti K."/>
            <person name="Lindquist E.A."/>
            <person name="Lucas S."/>
            <person name="Salamov A.A."/>
            <person name="Bradshaw R.E."/>
            <person name="Ciuffetti L."/>
            <person name="Hamelin R.C."/>
            <person name="Kema G.H.J."/>
            <person name="Lawrence C."/>
            <person name="Scott J.A."/>
            <person name="Spatafora J.W."/>
            <person name="Turgeon B.G."/>
            <person name="de Wit P.J.G.M."/>
            <person name="Zhong S."/>
            <person name="Goodwin S.B."/>
            <person name="Grigoriev I.V."/>
        </authorList>
    </citation>
    <scope>NUCLEOTIDE SEQUENCE [LARGE SCALE GENOMIC DNA]</scope>
    <source>
        <strain evidence="1 2">CIRAD86</strain>
    </source>
</reference>
<protein>
    <submittedName>
        <fullName evidence="1">Uncharacterized protein</fullName>
    </submittedName>
</protein>
<dbReference type="HOGENOM" id="CLU_2997473_0_0_1"/>
<evidence type="ECO:0000313" key="1">
    <source>
        <dbReference type="EMBL" id="EME85534.1"/>
    </source>
</evidence>
<keyword evidence="2" id="KW-1185">Reference proteome</keyword>
<dbReference type="VEuPathDB" id="FungiDB:MYCFIDRAFT_171449"/>
<dbReference type="EMBL" id="KB446556">
    <property type="protein sequence ID" value="EME85534.1"/>
    <property type="molecule type" value="Genomic_DNA"/>
</dbReference>
<dbReference type="AlphaFoldDB" id="M3A353"/>
<organism evidence="1 2">
    <name type="scientific">Pseudocercospora fijiensis (strain CIRAD86)</name>
    <name type="common">Black leaf streak disease fungus</name>
    <name type="synonym">Mycosphaerella fijiensis</name>
    <dbReference type="NCBI Taxonomy" id="383855"/>
    <lineage>
        <taxon>Eukaryota</taxon>
        <taxon>Fungi</taxon>
        <taxon>Dikarya</taxon>
        <taxon>Ascomycota</taxon>
        <taxon>Pezizomycotina</taxon>
        <taxon>Dothideomycetes</taxon>
        <taxon>Dothideomycetidae</taxon>
        <taxon>Mycosphaerellales</taxon>
        <taxon>Mycosphaerellaceae</taxon>
        <taxon>Pseudocercospora</taxon>
    </lineage>
</organism>
<evidence type="ECO:0000313" key="2">
    <source>
        <dbReference type="Proteomes" id="UP000016932"/>
    </source>
</evidence>
<name>M3A353_PSEFD</name>
<dbReference type="RefSeq" id="XP_007923116.1">
    <property type="nucleotide sequence ID" value="XM_007924925.1"/>
</dbReference>
<gene>
    <name evidence="1" type="ORF">MYCFIDRAFT_171449</name>
</gene>
<sequence>MKKISTIQFVLFFRIGDHRNSSLRKIFQNSNRYGDDSTIEVRKFFYITSFTSWRIHP</sequence>
<proteinExistence type="predicted"/>
<dbReference type="Proteomes" id="UP000016932">
    <property type="component" value="Unassembled WGS sequence"/>
</dbReference>
<dbReference type="GeneID" id="19332634"/>
<accession>M3A353</accession>
<dbReference type="KEGG" id="pfj:MYCFIDRAFT_171449"/>